<dbReference type="EMBL" id="GADI01003927">
    <property type="protein sequence ID" value="JAA69881.1"/>
    <property type="molecule type" value="mRNA"/>
</dbReference>
<reference evidence="3" key="1">
    <citation type="submission" date="2012-12" db="EMBL/GenBank/DDBJ databases">
        <title>Identification and characterization of a phenylalanine ammonia-lyase gene family in Isatis indigotica Fort.</title>
        <authorList>
            <person name="Liu Q."/>
            <person name="Chen J."/>
            <person name="Zhou X."/>
            <person name="Di P."/>
            <person name="Xiao Y."/>
            <person name="Xuan H."/>
            <person name="Zhang L."/>
            <person name="Chen W."/>
        </authorList>
    </citation>
    <scope>NUCLEOTIDE SEQUENCE</scope>
    <source>
        <tissue evidence="3">Salivary gland</tissue>
    </source>
</reference>
<feature type="signal peptide" evidence="2">
    <location>
        <begin position="1"/>
        <end position="19"/>
    </location>
</feature>
<feature type="chain" id="PRO_5005517668" evidence="2">
    <location>
        <begin position="20"/>
        <end position="254"/>
    </location>
</feature>
<protein>
    <submittedName>
        <fullName evidence="3">Putative salivary lipocalin</fullName>
    </submittedName>
</protein>
<dbReference type="Gene3D" id="2.40.128.20">
    <property type="match status" value="1"/>
</dbReference>
<dbReference type="AlphaFoldDB" id="A0A0K8RFL6"/>
<evidence type="ECO:0000313" key="3">
    <source>
        <dbReference type="EMBL" id="JAA69881.1"/>
    </source>
</evidence>
<dbReference type="Pfam" id="PF02098">
    <property type="entry name" value="His_binding"/>
    <property type="match status" value="1"/>
</dbReference>
<dbReference type="GO" id="GO:0043176">
    <property type="term" value="F:amine binding"/>
    <property type="evidence" value="ECO:0007669"/>
    <property type="project" value="InterPro"/>
</dbReference>
<name>A0A0K8RFL6_IXORI</name>
<organism evidence="3">
    <name type="scientific">Ixodes ricinus</name>
    <name type="common">Common tick</name>
    <name type="synonym">Acarus ricinus</name>
    <dbReference type="NCBI Taxonomy" id="34613"/>
    <lineage>
        <taxon>Eukaryota</taxon>
        <taxon>Metazoa</taxon>
        <taxon>Ecdysozoa</taxon>
        <taxon>Arthropoda</taxon>
        <taxon>Chelicerata</taxon>
        <taxon>Arachnida</taxon>
        <taxon>Acari</taxon>
        <taxon>Parasitiformes</taxon>
        <taxon>Ixodida</taxon>
        <taxon>Ixodoidea</taxon>
        <taxon>Ixodidae</taxon>
        <taxon>Ixodinae</taxon>
        <taxon>Ixodes</taxon>
    </lineage>
</organism>
<feature type="region of interest" description="Disordered" evidence="1">
    <location>
        <begin position="204"/>
        <end position="240"/>
    </location>
</feature>
<dbReference type="InterPro" id="IPR012674">
    <property type="entry name" value="Calycin"/>
</dbReference>
<sequence length="254" mass="29260">MKVVSCSIVLYVLGALVDAQKPGETRIDEEKKYWTGQDIGKALNNSDRLSWLYYRTYSRDTENARHVCVYANVRRVVGPDEYEFEQGYKIINGQNDEKWVNETLFAKTFVIQPKQTYEVRTVHNAMKVSHKKDAESGNDYQLIYSDYMTCDVLRVLGMNGDRECELYLHNKGVKNGVPASCESLYKNACGRGDPRYTQQVYNESCSDHFPPETPEQENTKPTEPTTSTKKETGGRTHPINATSWMLKRQIRYTH</sequence>
<dbReference type="SUPFAM" id="SSF50814">
    <property type="entry name" value="Lipocalins"/>
    <property type="match status" value="1"/>
</dbReference>
<evidence type="ECO:0000256" key="1">
    <source>
        <dbReference type="SAM" id="MobiDB-lite"/>
    </source>
</evidence>
<evidence type="ECO:0000256" key="2">
    <source>
        <dbReference type="SAM" id="SignalP"/>
    </source>
</evidence>
<dbReference type="GO" id="GO:0030682">
    <property type="term" value="P:symbiont-mediated perturbation of host defenses"/>
    <property type="evidence" value="ECO:0007669"/>
    <property type="project" value="InterPro"/>
</dbReference>
<proteinExistence type="evidence at transcript level"/>
<keyword evidence="2" id="KW-0732">Signal</keyword>
<dbReference type="InterPro" id="IPR002970">
    <property type="entry name" value="Tick_his-bd"/>
</dbReference>
<accession>A0A0K8RFL6</accession>